<dbReference type="EMBL" id="SEOL01000001">
    <property type="protein sequence ID" value="MBL0848663.1"/>
    <property type="molecule type" value="Genomic_DNA"/>
</dbReference>
<name>A0A937AEL1_9HYPH</name>
<sequence length="175" mass="18990">MKEDKMICSAIFLVVPFCFSVAALSDLFSATIPNRVSIVMLCSFLLIAPLMGLGFMSIALHLLVGCIVFSICLFCFAVNIMGGGDAKLLTTAAIWFGWDGSLLRFLLLVAIFGGVLAVVILLIRGIVRVIPLLSVFMPRSFWMHNKIPYGIAISIGGFIVYPDSYLFQIALSGIS</sequence>
<comment type="subcellular location">
    <subcellularLocation>
        <location evidence="1">Cell membrane</location>
        <topology evidence="1">Multi-pass membrane protein</topology>
    </subcellularLocation>
</comment>
<feature type="transmembrane region" description="Helical" evidence="6">
    <location>
        <begin position="147"/>
        <end position="167"/>
    </location>
</feature>
<protein>
    <submittedName>
        <fullName evidence="8">Peptidase</fullName>
    </submittedName>
</protein>
<feature type="transmembrane region" description="Helical" evidence="6">
    <location>
        <begin position="35"/>
        <end position="55"/>
    </location>
</feature>
<accession>A0A937AEL1</accession>
<evidence type="ECO:0000256" key="6">
    <source>
        <dbReference type="SAM" id="Phobius"/>
    </source>
</evidence>
<feature type="domain" description="Prepilin type IV endopeptidase peptidase" evidence="7">
    <location>
        <begin position="14"/>
        <end position="118"/>
    </location>
</feature>
<dbReference type="Pfam" id="PF01478">
    <property type="entry name" value="Peptidase_A24"/>
    <property type="match status" value="1"/>
</dbReference>
<evidence type="ECO:0000256" key="2">
    <source>
        <dbReference type="ARBA" id="ARBA00022475"/>
    </source>
</evidence>
<dbReference type="Gene3D" id="1.20.120.1220">
    <property type="match status" value="1"/>
</dbReference>
<keyword evidence="5 6" id="KW-0472">Membrane</keyword>
<organism evidence="8 9">
    <name type="scientific">Candidatus Liberibacter ctenarytainae</name>
    <dbReference type="NCBI Taxonomy" id="2020335"/>
    <lineage>
        <taxon>Bacteria</taxon>
        <taxon>Pseudomonadati</taxon>
        <taxon>Pseudomonadota</taxon>
        <taxon>Alphaproteobacteria</taxon>
        <taxon>Hyphomicrobiales</taxon>
        <taxon>Rhizobiaceae</taxon>
        <taxon>Liberibacter</taxon>
    </lineage>
</organism>
<dbReference type="InterPro" id="IPR052218">
    <property type="entry name" value="Preflagellin_Peptidase"/>
</dbReference>
<dbReference type="PANTHER" id="PTHR36506">
    <property type="entry name" value="PREFLAGELLIN PEPTIDASE"/>
    <property type="match status" value="1"/>
</dbReference>
<dbReference type="PANTHER" id="PTHR36506:SF1">
    <property type="entry name" value="PREFLAGELLIN PEPTIDASE"/>
    <property type="match status" value="1"/>
</dbReference>
<keyword evidence="4 6" id="KW-1133">Transmembrane helix</keyword>
<dbReference type="AlphaFoldDB" id="A0A937AEL1"/>
<proteinExistence type="predicted"/>
<reference evidence="8" key="1">
    <citation type="submission" date="2019-02" db="EMBL/GenBank/DDBJ databases">
        <title>A novel Candidatus Liberibacter species associated with the New Zealand native fuchsia psyllid, Ctenarytaina fuchsiae.</title>
        <authorList>
            <person name="Thompson S.M."/>
            <person name="Jorgensen N."/>
            <person name="David C."/>
            <person name="Bulman S.R."/>
            <person name="Smith G.R."/>
        </authorList>
    </citation>
    <scope>NUCLEOTIDE SEQUENCE</scope>
    <source>
        <strain evidence="8">Oxford</strain>
    </source>
</reference>
<comment type="caution">
    <text evidence="8">The sequence shown here is derived from an EMBL/GenBank/DDBJ whole genome shotgun (WGS) entry which is preliminary data.</text>
</comment>
<keyword evidence="3 6" id="KW-0812">Transmembrane</keyword>
<evidence type="ECO:0000259" key="7">
    <source>
        <dbReference type="Pfam" id="PF01478"/>
    </source>
</evidence>
<evidence type="ECO:0000256" key="5">
    <source>
        <dbReference type="ARBA" id="ARBA00023136"/>
    </source>
</evidence>
<evidence type="ECO:0000256" key="3">
    <source>
        <dbReference type="ARBA" id="ARBA00022692"/>
    </source>
</evidence>
<dbReference type="GO" id="GO:0004190">
    <property type="term" value="F:aspartic-type endopeptidase activity"/>
    <property type="evidence" value="ECO:0007669"/>
    <property type="project" value="InterPro"/>
</dbReference>
<evidence type="ECO:0000256" key="4">
    <source>
        <dbReference type="ARBA" id="ARBA00022989"/>
    </source>
</evidence>
<dbReference type="InterPro" id="IPR000045">
    <property type="entry name" value="Prepilin_IV_endopep_pep"/>
</dbReference>
<keyword evidence="2" id="KW-1003">Cell membrane</keyword>
<dbReference type="Proteomes" id="UP000736856">
    <property type="component" value="Unassembled WGS sequence"/>
</dbReference>
<feature type="transmembrane region" description="Helical" evidence="6">
    <location>
        <begin position="102"/>
        <end position="127"/>
    </location>
</feature>
<evidence type="ECO:0000256" key="1">
    <source>
        <dbReference type="ARBA" id="ARBA00004651"/>
    </source>
</evidence>
<dbReference type="GO" id="GO:0005886">
    <property type="term" value="C:plasma membrane"/>
    <property type="evidence" value="ECO:0007669"/>
    <property type="project" value="UniProtKB-SubCell"/>
</dbReference>
<feature type="transmembrane region" description="Helical" evidence="6">
    <location>
        <begin position="62"/>
        <end position="82"/>
    </location>
</feature>
<gene>
    <name evidence="8" type="ORF">EU981_00950</name>
</gene>
<evidence type="ECO:0000313" key="9">
    <source>
        <dbReference type="Proteomes" id="UP000736856"/>
    </source>
</evidence>
<evidence type="ECO:0000313" key="8">
    <source>
        <dbReference type="EMBL" id="MBL0848663.1"/>
    </source>
</evidence>